<dbReference type="GO" id="GO:0032357">
    <property type="term" value="F:oxidized purine DNA binding"/>
    <property type="evidence" value="ECO:0007669"/>
    <property type="project" value="TreeGrafter"/>
</dbReference>
<dbReference type="Pfam" id="PF14815">
    <property type="entry name" value="NUDIX_4"/>
    <property type="match status" value="1"/>
</dbReference>
<dbReference type="SUPFAM" id="SSF55811">
    <property type="entry name" value="Nudix"/>
    <property type="match status" value="1"/>
</dbReference>
<dbReference type="Proteomes" id="UP000286773">
    <property type="component" value="Unassembled WGS sequence"/>
</dbReference>
<dbReference type="AlphaFoldDB" id="A0A430ATV0"/>
<dbReference type="FunFam" id="1.10.1670.10:FF:000002">
    <property type="entry name" value="Adenine DNA glycosylase"/>
    <property type="match status" value="1"/>
</dbReference>
<keyword evidence="17" id="KW-1185">Reference proteome</keyword>
<evidence type="ECO:0000256" key="3">
    <source>
        <dbReference type="ARBA" id="ARBA00008343"/>
    </source>
</evidence>
<dbReference type="CDD" id="cd00056">
    <property type="entry name" value="ENDO3c"/>
    <property type="match status" value="1"/>
</dbReference>
<evidence type="ECO:0000313" key="17">
    <source>
        <dbReference type="Proteomes" id="UP000286773"/>
    </source>
</evidence>
<dbReference type="InterPro" id="IPR023170">
    <property type="entry name" value="HhH_base_excis_C"/>
</dbReference>
<dbReference type="Gene3D" id="3.90.79.10">
    <property type="entry name" value="Nucleoside Triphosphate Pyrophosphohydrolase"/>
    <property type="match status" value="1"/>
</dbReference>
<dbReference type="InterPro" id="IPR015797">
    <property type="entry name" value="NUDIX_hydrolase-like_dom_sf"/>
</dbReference>
<dbReference type="CDD" id="cd03431">
    <property type="entry name" value="NUDIX_DNA_Glycosylase_C-MutY"/>
    <property type="match status" value="1"/>
</dbReference>
<evidence type="ECO:0000256" key="1">
    <source>
        <dbReference type="ARBA" id="ARBA00000843"/>
    </source>
</evidence>
<evidence type="ECO:0000256" key="13">
    <source>
        <dbReference type="ARBA" id="ARBA00023295"/>
    </source>
</evidence>
<name>A0A430ATV0_9ENTE</name>
<evidence type="ECO:0000256" key="11">
    <source>
        <dbReference type="ARBA" id="ARBA00023014"/>
    </source>
</evidence>
<evidence type="ECO:0000256" key="9">
    <source>
        <dbReference type="ARBA" id="ARBA00022801"/>
    </source>
</evidence>
<dbReference type="InterPro" id="IPR003651">
    <property type="entry name" value="Endonuclease3_FeS-loop_motif"/>
</dbReference>
<reference evidence="16 17" key="1">
    <citation type="submission" date="2017-05" db="EMBL/GenBank/DDBJ databases">
        <title>Vagococcus spp. assemblies.</title>
        <authorList>
            <person name="Gulvik C.A."/>
        </authorList>
    </citation>
    <scope>NUCLEOTIDE SEQUENCE [LARGE SCALE GENOMIC DNA]</scope>
    <source>
        <strain evidence="16 17">LMG 24798</strain>
    </source>
</reference>
<dbReference type="PANTHER" id="PTHR42944:SF1">
    <property type="entry name" value="ADENINE DNA GLYCOSYLASE"/>
    <property type="match status" value="1"/>
</dbReference>
<evidence type="ECO:0000256" key="14">
    <source>
        <dbReference type="RuleBase" id="RU365096"/>
    </source>
</evidence>
<dbReference type="GO" id="GO:0051539">
    <property type="term" value="F:4 iron, 4 sulfur cluster binding"/>
    <property type="evidence" value="ECO:0007669"/>
    <property type="project" value="UniProtKB-UniRule"/>
</dbReference>
<sequence>MTVSRMREWTEEQTCLFQESLLNWYQTEQRLLPWRENTDPYRVWVSEIMLQQTQVATVIPYFLRFMEWFPSIQALAEAPEDRLLKAWEGLGYYSRVRNMQTAAKQIMTDYGGKMPKRPEDISALKGIGPYTAGAIASICFHLPEPAVDGNVMRIYSRLFSICDDIAQAKTRKIFEGKVRQTISPTQPGDFNQALMDLGATVCTPTSPKCDICPLAAYCSAHHAGRMTDYPVKTKKPKPVPVYYLAQVIQNSRGEFLLEQRNSQGVLSGMWTFPLREVTKAAYRCYLDGWRSYQQSKEAPTLFDLVAEDDGETQANAFLEELAVFGSQAVWQKQPVGEVTHIFSHLKWFILLASGFERAGSELTLKENQRWVAPEDFAAFVFPKPQQKMVALLYKNNILKSVSDS</sequence>
<dbReference type="InterPro" id="IPR004035">
    <property type="entry name" value="Endouclease-III_FeS-bd_BS"/>
</dbReference>
<dbReference type="RefSeq" id="WP_126813858.1">
    <property type="nucleotide sequence ID" value="NZ_NGKC01000008.1"/>
</dbReference>
<dbReference type="SMART" id="SM00525">
    <property type="entry name" value="FES"/>
    <property type="match status" value="1"/>
</dbReference>
<dbReference type="InterPro" id="IPR044298">
    <property type="entry name" value="MIG/MutY"/>
</dbReference>
<accession>A0A430ATV0</accession>
<evidence type="ECO:0000256" key="12">
    <source>
        <dbReference type="ARBA" id="ARBA00023204"/>
    </source>
</evidence>
<dbReference type="EMBL" id="NGKC01000008">
    <property type="protein sequence ID" value="RSU11494.1"/>
    <property type="molecule type" value="Genomic_DNA"/>
</dbReference>
<proteinExistence type="inferred from homology"/>
<dbReference type="NCBIfam" id="TIGR01084">
    <property type="entry name" value="mutY"/>
    <property type="match status" value="1"/>
</dbReference>
<dbReference type="InterPro" id="IPR005760">
    <property type="entry name" value="A/G_AdeGlyc_MutY"/>
</dbReference>
<comment type="caution">
    <text evidence="16">The sequence shown here is derived from an EMBL/GenBank/DDBJ whole genome shotgun (WGS) entry which is preliminary data.</text>
</comment>
<comment type="function">
    <text evidence="2">Adenine glycosylase active on G-A mispairs. MutY also corrects error-prone DNA synthesis past GO lesions which are due to the oxidatively damaged form of guanine: 7,8-dihydro-8-oxoguanine (8-oxo-dGTP).</text>
</comment>
<comment type="cofactor">
    <cofactor evidence="14">
        <name>[4Fe-4S] cluster</name>
        <dbReference type="ChEBI" id="CHEBI:49883"/>
    </cofactor>
    <text evidence="14">Binds 1 [4Fe-4S] cluster.</text>
</comment>
<keyword evidence="8 14" id="KW-0227">DNA damage</keyword>
<dbReference type="Pfam" id="PF10576">
    <property type="entry name" value="EndIII_4Fe-2S"/>
    <property type="match status" value="1"/>
</dbReference>
<dbReference type="GO" id="GO:0006284">
    <property type="term" value="P:base-excision repair"/>
    <property type="evidence" value="ECO:0007669"/>
    <property type="project" value="UniProtKB-UniRule"/>
</dbReference>
<comment type="catalytic activity">
    <reaction evidence="1 14">
        <text>Hydrolyzes free adenine bases from 7,8-dihydro-8-oxoguanine:adenine mismatched double-stranded DNA, leaving an apurinic site.</text>
        <dbReference type="EC" id="3.2.2.31"/>
    </reaction>
</comment>
<evidence type="ECO:0000256" key="4">
    <source>
        <dbReference type="ARBA" id="ARBA00012045"/>
    </source>
</evidence>
<dbReference type="GO" id="GO:0035485">
    <property type="term" value="F:adenine/guanine mispair binding"/>
    <property type="evidence" value="ECO:0007669"/>
    <property type="project" value="TreeGrafter"/>
</dbReference>
<dbReference type="Pfam" id="PF00633">
    <property type="entry name" value="HHH"/>
    <property type="match status" value="1"/>
</dbReference>
<dbReference type="GO" id="GO:0006298">
    <property type="term" value="P:mismatch repair"/>
    <property type="evidence" value="ECO:0007669"/>
    <property type="project" value="TreeGrafter"/>
</dbReference>
<comment type="similarity">
    <text evidence="3 14">Belongs to the Nth/MutY family.</text>
</comment>
<gene>
    <name evidence="16" type="ORF">CBF27_08345</name>
</gene>
<keyword evidence="10 14" id="KW-0408">Iron</keyword>
<dbReference type="EC" id="3.2.2.31" evidence="4 14"/>
<dbReference type="Gene3D" id="1.10.1670.10">
    <property type="entry name" value="Helix-hairpin-Helix base-excision DNA repair enzymes (C-terminal)"/>
    <property type="match status" value="1"/>
</dbReference>
<protein>
    <recommendedName>
        <fullName evidence="5 14">Adenine DNA glycosylase</fullName>
        <ecNumber evidence="4 14">3.2.2.31</ecNumber>
    </recommendedName>
</protein>
<keyword evidence="6" id="KW-0004">4Fe-4S</keyword>
<dbReference type="PANTHER" id="PTHR42944">
    <property type="entry name" value="ADENINE DNA GLYCOSYLASE"/>
    <property type="match status" value="1"/>
</dbReference>
<dbReference type="Gene3D" id="1.10.340.30">
    <property type="entry name" value="Hypothetical protein, domain 2"/>
    <property type="match status" value="1"/>
</dbReference>
<dbReference type="InterPro" id="IPR000445">
    <property type="entry name" value="HhH_motif"/>
</dbReference>
<evidence type="ECO:0000256" key="7">
    <source>
        <dbReference type="ARBA" id="ARBA00022723"/>
    </source>
</evidence>
<dbReference type="GO" id="GO:0034039">
    <property type="term" value="F:8-oxo-7,8-dihydroguanine DNA N-glycosylase activity"/>
    <property type="evidence" value="ECO:0007669"/>
    <property type="project" value="TreeGrafter"/>
</dbReference>
<dbReference type="InterPro" id="IPR029119">
    <property type="entry name" value="MutY_C"/>
</dbReference>
<dbReference type="InterPro" id="IPR003265">
    <property type="entry name" value="HhH-GPD_domain"/>
</dbReference>
<evidence type="ECO:0000256" key="8">
    <source>
        <dbReference type="ARBA" id="ARBA00022763"/>
    </source>
</evidence>
<dbReference type="SUPFAM" id="SSF48150">
    <property type="entry name" value="DNA-glycosylase"/>
    <property type="match status" value="1"/>
</dbReference>
<dbReference type="PROSITE" id="PS00764">
    <property type="entry name" value="ENDONUCLEASE_III_1"/>
    <property type="match status" value="1"/>
</dbReference>
<evidence type="ECO:0000313" key="16">
    <source>
        <dbReference type="EMBL" id="RSU11494.1"/>
    </source>
</evidence>
<dbReference type="GO" id="GO:0000701">
    <property type="term" value="F:purine-specific mismatch base pair DNA N-glycosylase activity"/>
    <property type="evidence" value="ECO:0007669"/>
    <property type="project" value="UniProtKB-EC"/>
</dbReference>
<keyword evidence="11" id="KW-0411">Iron-sulfur</keyword>
<evidence type="ECO:0000256" key="10">
    <source>
        <dbReference type="ARBA" id="ARBA00023004"/>
    </source>
</evidence>
<evidence type="ECO:0000256" key="5">
    <source>
        <dbReference type="ARBA" id="ARBA00022023"/>
    </source>
</evidence>
<dbReference type="SMART" id="SM00478">
    <property type="entry name" value="ENDO3c"/>
    <property type="match status" value="1"/>
</dbReference>
<dbReference type="Pfam" id="PF00730">
    <property type="entry name" value="HhH-GPD"/>
    <property type="match status" value="1"/>
</dbReference>
<dbReference type="InterPro" id="IPR011257">
    <property type="entry name" value="DNA_glycosylase"/>
</dbReference>
<evidence type="ECO:0000256" key="2">
    <source>
        <dbReference type="ARBA" id="ARBA00002933"/>
    </source>
</evidence>
<keyword evidence="13 14" id="KW-0326">Glycosidase</keyword>
<keyword evidence="7" id="KW-0479">Metal-binding</keyword>
<dbReference type="GO" id="GO:0046872">
    <property type="term" value="F:metal ion binding"/>
    <property type="evidence" value="ECO:0007669"/>
    <property type="project" value="UniProtKB-UniRule"/>
</dbReference>
<feature type="domain" description="HhH-GPD" evidence="15">
    <location>
        <begin position="49"/>
        <end position="200"/>
    </location>
</feature>
<keyword evidence="9" id="KW-0378">Hydrolase</keyword>
<evidence type="ECO:0000256" key="6">
    <source>
        <dbReference type="ARBA" id="ARBA00022485"/>
    </source>
</evidence>
<keyword evidence="12" id="KW-0234">DNA repair</keyword>
<evidence type="ECO:0000259" key="15">
    <source>
        <dbReference type="SMART" id="SM00478"/>
    </source>
</evidence>
<dbReference type="FunFam" id="1.10.340.30:FF:000002">
    <property type="entry name" value="Adenine DNA glycosylase"/>
    <property type="match status" value="1"/>
</dbReference>
<organism evidence="16 17">
    <name type="scientific">Vagococcus acidifermentans</name>
    <dbReference type="NCBI Taxonomy" id="564710"/>
    <lineage>
        <taxon>Bacteria</taxon>
        <taxon>Bacillati</taxon>
        <taxon>Bacillota</taxon>
        <taxon>Bacilli</taxon>
        <taxon>Lactobacillales</taxon>
        <taxon>Enterococcaceae</taxon>
        <taxon>Vagococcus</taxon>
    </lineage>
</organism>
<dbReference type="OrthoDB" id="9802365at2"/>